<name>A0A6M7UUC6_9HYPH</name>
<dbReference type="SUPFAM" id="SSF55729">
    <property type="entry name" value="Acyl-CoA N-acyltransferases (Nat)"/>
    <property type="match status" value="1"/>
</dbReference>
<keyword evidence="2" id="KW-0808">Transferase</keyword>
<evidence type="ECO:0000259" key="1">
    <source>
        <dbReference type="PROSITE" id="PS51186"/>
    </source>
</evidence>
<dbReference type="InterPro" id="IPR016181">
    <property type="entry name" value="Acyl_CoA_acyltransferase"/>
</dbReference>
<dbReference type="Pfam" id="PF00583">
    <property type="entry name" value="Acetyltransf_1"/>
    <property type="match status" value="1"/>
</dbReference>
<proteinExistence type="predicted"/>
<dbReference type="PROSITE" id="PS51186">
    <property type="entry name" value="GNAT"/>
    <property type="match status" value="1"/>
</dbReference>
<dbReference type="PANTHER" id="PTHR43233:SF1">
    <property type="entry name" value="FAMILY N-ACETYLTRANSFERASE, PUTATIVE (AFU_ORTHOLOGUE AFUA_6G03350)-RELATED"/>
    <property type="match status" value="1"/>
</dbReference>
<feature type="domain" description="N-acetyltransferase" evidence="1">
    <location>
        <begin position="4"/>
        <end position="133"/>
    </location>
</feature>
<gene>
    <name evidence="2" type="ORF">EB233_05560</name>
</gene>
<dbReference type="GO" id="GO:0016747">
    <property type="term" value="F:acyltransferase activity, transferring groups other than amino-acyl groups"/>
    <property type="evidence" value="ECO:0007669"/>
    <property type="project" value="InterPro"/>
</dbReference>
<dbReference type="KEGG" id="merd:EB233_05560"/>
<dbReference type="InterPro" id="IPR053144">
    <property type="entry name" value="Acetyltransferase_Butenolide"/>
</dbReference>
<keyword evidence="3" id="KW-1185">Reference proteome</keyword>
<dbReference type="Proteomes" id="UP000503339">
    <property type="component" value="Chromosome"/>
</dbReference>
<sequence>MADRWIETFEGERWPRLYDLYTKEWWTAGRSFEDVVKMVEHSDLAIGLCSDERLVAFARVLTDYTFKALIFDVIVHADFRGRGLGQAIVTRIIDHDRLASVRSFELYCPDRLVPFYAKLGFSKGTANLLFRER</sequence>
<dbReference type="CDD" id="cd04301">
    <property type="entry name" value="NAT_SF"/>
    <property type="match status" value="1"/>
</dbReference>
<dbReference type="RefSeq" id="WP_064991247.1">
    <property type="nucleotide sequence ID" value="NZ_CP033361.1"/>
</dbReference>
<evidence type="ECO:0000313" key="3">
    <source>
        <dbReference type="Proteomes" id="UP000503339"/>
    </source>
</evidence>
<dbReference type="InterPro" id="IPR000182">
    <property type="entry name" value="GNAT_dom"/>
</dbReference>
<reference evidence="2 3" key="1">
    <citation type="submission" date="2018-10" db="EMBL/GenBank/DDBJ databases">
        <authorList>
            <person name="Perry B.J."/>
            <person name="Sullivan J.T."/>
            <person name="Murphy R.J.T."/>
            <person name="Ramsay J.P."/>
            <person name="Ronson C.W."/>
        </authorList>
    </citation>
    <scope>NUCLEOTIDE SEQUENCE [LARGE SCALE GENOMIC DNA]</scope>
    <source>
        <strain evidence="2 3">NZP2014</strain>
    </source>
</reference>
<dbReference type="AlphaFoldDB" id="A0A6M7UUC6"/>
<protein>
    <submittedName>
        <fullName evidence="2">GNAT family N-acetyltransferase</fullName>
    </submittedName>
</protein>
<evidence type="ECO:0000313" key="2">
    <source>
        <dbReference type="EMBL" id="QKC79618.1"/>
    </source>
</evidence>
<dbReference type="Gene3D" id="3.40.630.30">
    <property type="match status" value="1"/>
</dbReference>
<organism evidence="2 3">
    <name type="scientific">Mesorhizobium erdmanii</name>
    <dbReference type="NCBI Taxonomy" id="1777866"/>
    <lineage>
        <taxon>Bacteria</taxon>
        <taxon>Pseudomonadati</taxon>
        <taxon>Pseudomonadota</taxon>
        <taxon>Alphaproteobacteria</taxon>
        <taxon>Hyphomicrobiales</taxon>
        <taxon>Phyllobacteriaceae</taxon>
        <taxon>Mesorhizobium</taxon>
    </lineage>
</organism>
<accession>A0A6M7UUC6</accession>
<dbReference type="EMBL" id="CP033361">
    <property type="protein sequence ID" value="QKC79618.1"/>
    <property type="molecule type" value="Genomic_DNA"/>
</dbReference>
<dbReference type="PANTHER" id="PTHR43233">
    <property type="entry name" value="FAMILY N-ACETYLTRANSFERASE, PUTATIVE (AFU_ORTHOLOGUE AFUA_6G03350)-RELATED"/>
    <property type="match status" value="1"/>
</dbReference>